<dbReference type="SMART" id="SM00388">
    <property type="entry name" value="HisKA"/>
    <property type="match status" value="1"/>
</dbReference>
<dbReference type="InterPro" id="IPR004358">
    <property type="entry name" value="Sig_transdc_His_kin-like_C"/>
</dbReference>
<accession>A0A3A3EGI2</accession>
<feature type="transmembrane region" description="Helical" evidence="16">
    <location>
        <begin position="169"/>
        <end position="192"/>
    </location>
</feature>
<dbReference type="InterPro" id="IPR029151">
    <property type="entry name" value="Sensor-like_sf"/>
</dbReference>
<dbReference type="InterPro" id="IPR001789">
    <property type="entry name" value="Sig_transdc_resp-reg_receiver"/>
</dbReference>
<dbReference type="SUPFAM" id="SSF103190">
    <property type="entry name" value="Sensory domain-like"/>
    <property type="match status" value="1"/>
</dbReference>
<protein>
    <recommendedName>
        <fullName evidence="3">histidine kinase</fullName>
        <ecNumber evidence="3">2.7.13.3</ecNumber>
    </recommendedName>
</protein>
<dbReference type="Gene3D" id="3.40.50.2300">
    <property type="match status" value="1"/>
</dbReference>
<dbReference type="CDD" id="cd00082">
    <property type="entry name" value="HisKA"/>
    <property type="match status" value="1"/>
</dbReference>
<dbReference type="InterPro" id="IPR005467">
    <property type="entry name" value="His_kinase_dom"/>
</dbReference>
<dbReference type="InterPro" id="IPR036097">
    <property type="entry name" value="HisK_dim/P_sf"/>
</dbReference>
<dbReference type="InterPro" id="IPR011006">
    <property type="entry name" value="CheY-like_superfamily"/>
</dbReference>
<evidence type="ECO:0000256" key="11">
    <source>
        <dbReference type="ARBA" id="ARBA00022989"/>
    </source>
</evidence>
<evidence type="ECO:0000256" key="8">
    <source>
        <dbReference type="ARBA" id="ARBA00022741"/>
    </source>
</evidence>
<keyword evidence="12" id="KW-0902">Two-component regulatory system</keyword>
<dbReference type="Pfam" id="PF02518">
    <property type="entry name" value="HATPase_c"/>
    <property type="match status" value="1"/>
</dbReference>
<dbReference type="SUPFAM" id="SSF47384">
    <property type="entry name" value="Homodimeric domain of signal transducing histidine kinase"/>
    <property type="match status" value="1"/>
</dbReference>
<dbReference type="GO" id="GO:0005524">
    <property type="term" value="F:ATP binding"/>
    <property type="evidence" value="ECO:0007669"/>
    <property type="project" value="UniProtKB-KW"/>
</dbReference>
<dbReference type="SMART" id="SM00448">
    <property type="entry name" value="REC"/>
    <property type="match status" value="1"/>
</dbReference>
<comment type="subcellular location">
    <subcellularLocation>
        <location evidence="2">Cell membrane</location>
        <topology evidence="2">Multi-pass membrane protein</topology>
    </subcellularLocation>
</comment>
<evidence type="ECO:0000256" key="13">
    <source>
        <dbReference type="ARBA" id="ARBA00023136"/>
    </source>
</evidence>
<reference evidence="20 21" key="1">
    <citation type="submission" date="2018-09" db="EMBL/GenBank/DDBJ databases">
        <title>Identification of marine bacteria producing industrial enzymes.</title>
        <authorList>
            <person name="Cheng T.H."/>
            <person name="Saidin J."/>
            <person name="Muhd D.D."/>
            <person name="Isa M.N.M."/>
            <person name="Bakar M.F.A."/>
            <person name="Ismail N."/>
        </authorList>
    </citation>
    <scope>NUCLEOTIDE SEQUENCE [LARGE SCALE GENOMIC DNA]</scope>
    <source>
        <strain evidence="20 21">MNAD 1.6</strain>
    </source>
</reference>
<evidence type="ECO:0000259" key="17">
    <source>
        <dbReference type="PROSITE" id="PS50109"/>
    </source>
</evidence>
<dbReference type="PANTHER" id="PTHR45339">
    <property type="entry name" value="HYBRID SIGNAL TRANSDUCTION HISTIDINE KINASE J"/>
    <property type="match status" value="1"/>
</dbReference>
<dbReference type="InterPro" id="IPR003594">
    <property type="entry name" value="HATPase_dom"/>
</dbReference>
<keyword evidence="9" id="KW-0418">Kinase</keyword>
<dbReference type="FunFam" id="3.30.565.10:FF:000010">
    <property type="entry name" value="Sensor histidine kinase RcsC"/>
    <property type="match status" value="1"/>
</dbReference>
<keyword evidence="10" id="KW-0067">ATP-binding</keyword>
<dbReference type="RefSeq" id="WP_119853333.1">
    <property type="nucleotide sequence ID" value="NZ_QYSE01000003.1"/>
</dbReference>
<dbReference type="Gene3D" id="1.10.287.130">
    <property type="match status" value="1"/>
</dbReference>
<feature type="modified residue" description="4-aspartylphosphate" evidence="15">
    <location>
        <position position="582"/>
    </location>
</feature>
<keyword evidence="7 16" id="KW-0812">Transmembrane</keyword>
<sequence length="649" mass="72806">MRISIAHKILMIIGFTITLILGASTSLHVMELKEQTLLNMSEKADAIVSPMLSEINSLTKDNTVGSWVLKIQGITLKNILKNNTFDDLKTIYFIDQNNFIAAHPDNSKVDTLETNQVLLKQLNPKQNAIVAMEQQYAVAVPISNFQGENIGYVIVSFSDKDLALKTKSIISNAVSLFAIYLLTALIIAYIIIRRIILQPIDQLVEFSHAVTTGDLNCPINIKSQDEIGTLASGFKMMRAAVRQQINSMHEQHSLLEDTVAKRTQEYLDAKEQAEQSNQAKSRFLANMSHELRTPLNAVLGFSQLLQDSETDKNKRRYLEAISISGNSLLNVLNDILDLSKIDAGKMQLDIERVEIPKMCHELNMMFLQLSAQKDLDLQITAHPELTTPVLLDSNKVRQVLTNLISNAIKFTAQGSVKVYFDFKAHDDNSNIDINIHVTDTGKGIPKDQQDLIFNDFEQVQGQRSSEFGGTGLGLAISLRFIKLMGGELSVISDKDKGSEFIVSLPNVELAESKNEVEHRNYPAISSYHFNPARILIVDDIPYNRDYLESFLSRWSFTIDTAINGEDALKKIEQHQPDLIIMDLKMPVMGGLEASQLIRSDDRFKHIPIIAVTASVLKDDKAQSSILTDYIISKPIHREHLIFIIAQYLD</sequence>
<keyword evidence="11 16" id="KW-1133">Transmembrane helix</keyword>
<dbReference type="EC" id="2.7.13.3" evidence="3"/>
<keyword evidence="8" id="KW-0547">Nucleotide-binding</keyword>
<dbReference type="GO" id="GO:0005886">
    <property type="term" value="C:plasma membrane"/>
    <property type="evidence" value="ECO:0007669"/>
    <property type="project" value="UniProtKB-SubCell"/>
</dbReference>
<evidence type="ECO:0000259" key="19">
    <source>
        <dbReference type="PROSITE" id="PS50885"/>
    </source>
</evidence>
<keyword evidence="13 16" id="KW-0472">Membrane</keyword>
<dbReference type="SMART" id="SM00387">
    <property type="entry name" value="HATPase_c"/>
    <property type="match status" value="1"/>
</dbReference>
<evidence type="ECO:0000259" key="18">
    <source>
        <dbReference type="PROSITE" id="PS50110"/>
    </source>
</evidence>
<dbReference type="PRINTS" id="PR00344">
    <property type="entry name" value="BCTRLSENSOR"/>
</dbReference>
<evidence type="ECO:0000256" key="1">
    <source>
        <dbReference type="ARBA" id="ARBA00000085"/>
    </source>
</evidence>
<evidence type="ECO:0000256" key="15">
    <source>
        <dbReference type="PROSITE-ProRule" id="PRU00169"/>
    </source>
</evidence>
<keyword evidence="4" id="KW-1003">Cell membrane</keyword>
<dbReference type="PROSITE" id="PS50109">
    <property type="entry name" value="HIS_KIN"/>
    <property type="match status" value="1"/>
</dbReference>
<evidence type="ECO:0000256" key="2">
    <source>
        <dbReference type="ARBA" id="ARBA00004651"/>
    </source>
</evidence>
<dbReference type="PROSITE" id="PS50110">
    <property type="entry name" value="RESPONSE_REGULATORY"/>
    <property type="match status" value="1"/>
</dbReference>
<dbReference type="Pfam" id="PF00512">
    <property type="entry name" value="HisKA"/>
    <property type="match status" value="1"/>
</dbReference>
<evidence type="ECO:0000256" key="6">
    <source>
        <dbReference type="ARBA" id="ARBA00022679"/>
    </source>
</evidence>
<evidence type="ECO:0000256" key="10">
    <source>
        <dbReference type="ARBA" id="ARBA00022840"/>
    </source>
</evidence>
<feature type="domain" description="Histidine kinase" evidence="17">
    <location>
        <begin position="286"/>
        <end position="508"/>
    </location>
</feature>
<dbReference type="GO" id="GO:0000155">
    <property type="term" value="F:phosphorelay sensor kinase activity"/>
    <property type="evidence" value="ECO:0007669"/>
    <property type="project" value="InterPro"/>
</dbReference>
<keyword evidence="6" id="KW-0808">Transferase</keyword>
<dbReference type="CDD" id="cd16922">
    <property type="entry name" value="HATPase_EvgS-ArcB-TorS-like"/>
    <property type="match status" value="1"/>
</dbReference>
<feature type="domain" description="Response regulatory" evidence="18">
    <location>
        <begin position="533"/>
        <end position="648"/>
    </location>
</feature>
<evidence type="ECO:0000256" key="3">
    <source>
        <dbReference type="ARBA" id="ARBA00012438"/>
    </source>
</evidence>
<dbReference type="FunFam" id="1.10.287.130:FF:000038">
    <property type="entry name" value="Sensory transduction histidine kinase"/>
    <property type="match status" value="1"/>
</dbReference>
<keyword evidence="14" id="KW-0131">Cell cycle</keyword>
<proteinExistence type="predicted"/>
<feature type="transmembrane region" description="Helical" evidence="16">
    <location>
        <begin position="9"/>
        <end position="30"/>
    </location>
</feature>
<dbReference type="Proteomes" id="UP000265938">
    <property type="component" value="Unassembled WGS sequence"/>
</dbReference>
<comment type="catalytic activity">
    <reaction evidence="1">
        <text>ATP + protein L-histidine = ADP + protein N-phospho-L-histidine.</text>
        <dbReference type="EC" id="2.7.13.3"/>
    </reaction>
</comment>
<evidence type="ECO:0000256" key="12">
    <source>
        <dbReference type="ARBA" id="ARBA00023012"/>
    </source>
</evidence>
<evidence type="ECO:0000256" key="16">
    <source>
        <dbReference type="SAM" id="Phobius"/>
    </source>
</evidence>
<evidence type="ECO:0000256" key="9">
    <source>
        <dbReference type="ARBA" id="ARBA00022777"/>
    </source>
</evidence>
<name>A0A3A3EGI2_9GAMM</name>
<dbReference type="InterPro" id="IPR003661">
    <property type="entry name" value="HisK_dim/P_dom"/>
</dbReference>
<evidence type="ECO:0000256" key="5">
    <source>
        <dbReference type="ARBA" id="ARBA00022553"/>
    </source>
</evidence>
<dbReference type="CDD" id="cd06225">
    <property type="entry name" value="HAMP"/>
    <property type="match status" value="1"/>
</dbReference>
<gene>
    <name evidence="20" type="ORF">D4741_13200</name>
</gene>
<dbReference type="AlphaFoldDB" id="A0A3A3EGI2"/>
<dbReference type="SUPFAM" id="SSF158472">
    <property type="entry name" value="HAMP domain-like"/>
    <property type="match status" value="1"/>
</dbReference>
<keyword evidence="5 15" id="KW-0597">Phosphoprotein</keyword>
<evidence type="ECO:0000313" key="20">
    <source>
        <dbReference type="EMBL" id="RJF34342.1"/>
    </source>
</evidence>
<dbReference type="PROSITE" id="PS50885">
    <property type="entry name" value="HAMP"/>
    <property type="match status" value="1"/>
</dbReference>
<dbReference type="SUPFAM" id="SSF55874">
    <property type="entry name" value="ATPase domain of HSP90 chaperone/DNA topoisomerase II/histidine kinase"/>
    <property type="match status" value="1"/>
</dbReference>
<evidence type="ECO:0000313" key="21">
    <source>
        <dbReference type="Proteomes" id="UP000265938"/>
    </source>
</evidence>
<dbReference type="InterPro" id="IPR003660">
    <property type="entry name" value="HAMP_dom"/>
</dbReference>
<feature type="domain" description="HAMP" evidence="19">
    <location>
        <begin position="194"/>
        <end position="246"/>
    </location>
</feature>
<dbReference type="InterPro" id="IPR036890">
    <property type="entry name" value="HATPase_C_sf"/>
</dbReference>
<dbReference type="SMART" id="SM00304">
    <property type="entry name" value="HAMP"/>
    <property type="match status" value="1"/>
</dbReference>
<evidence type="ECO:0000256" key="14">
    <source>
        <dbReference type="ARBA" id="ARBA00023306"/>
    </source>
</evidence>
<dbReference type="CDD" id="cd17546">
    <property type="entry name" value="REC_hyHK_CKI1_RcsC-like"/>
    <property type="match status" value="1"/>
</dbReference>
<dbReference type="Gene3D" id="6.10.340.10">
    <property type="match status" value="1"/>
</dbReference>
<dbReference type="PANTHER" id="PTHR45339:SF1">
    <property type="entry name" value="HYBRID SIGNAL TRANSDUCTION HISTIDINE KINASE J"/>
    <property type="match status" value="1"/>
</dbReference>
<organism evidence="20 21">
    <name type="scientific">Pseudoalteromonas gelatinilytica</name>
    <dbReference type="NCBI Taxonomy" id="1703256"/>
    <lineage>
        <taxon>Bacteria</taxon>
        <taxon>Pseudomonadati</taxon>
        <taxon>Pseudomonadota</taxon>
        <taxon>Gammaproteobacteria</taxon>
        <taxon>Alteromonadales</taxon>
        <taxon>Pseudoalteromonadaceae</taxon>
        <taxon>Pseudoalteromonas</taxon>
    </lineage>
</organism>
<dbReference type="Pfam" id="PF00072">
    <property type="entry name" value="Response_reg"/>
    <property type="match status" value="1"/>
</dbReference>
<comment type="caution">
    <text evidence="20">The sequence shown here is derived from an EMBL/GenBank/DDBJ whole genome shotgun (WGS) entry which is preliminary data.</text>
</comment>
<dbReference type="EMBL" id="QYSE01000003">
    <property type="protein sequence ID" value="RJF34342.1"/>
    <property type="molecule type" value="Genomic_DNA"/>
</dbReference>
<dbReference type="Pfam" id="PF00672">
    <property type="entry name" value="HAMP"/>
    <property type="match status" value="1"/>
</dbReference>
<dbReference type="SUPFAM" id="SSF52172">
    <property type="entry name" value="CheY-like"/>
    <property type="match status" value="1"/>
</dbReference>
<evidence type="ECO:0000256" key="7">
    <source>
        <dbReference type="ARBA" id="ARBA00022692"/>
    </source>
</evidence>
<dbReference type="Gene3D" id="3.30.565.10">
    <property type="entry name" value="Histidine kinase-like ATPase, C-terminal domain"/>
    <property type="match status" value="1"/>
</dbReference>
<evidence type="ECO:0000256" key="4">
    <source>
        <dbReference type="ARBA" id="ARBA00022475"/>
    </source>
</evidence>